<evidence type="ECO:0000313" key="10">
    <source>
        <dbReference type="Proteomes" id="UP000030700"/>
    </source>
</evidence>
<dbReference type="InterPro" id="IPR036097">
    <property type="entry name" value="HisK_dim/P_sf"/>
</dbReference>
<dbReference type="SUPFAM" id="SSF55874">
    <property type="entry name" value="ATPase domain of HSP90 chaperone/DNA topoisomerase II/histidine kinase"/>
    <property type="match status" value="1"/>
</dbReference>
<dbReference type="SUPFAM" id="SSF52172">
    <property type="entry name" value="CheY-like"/>
    <property type="match status" value="1"/>
</dbReference>
<evidence type="ECO:0000256" key="4">
    <source>
        <dbReference type="ARBA" id="ARBA00022679"/>
    </source>
</evidence>
<dbReference type="GO" id="GO:0005886">
    <property type="term" value="C:plasma membrane"/>
    <property type="evidence" value="ECO:0007669"/>
    <property type="project" value="TreeGrafter"/>
</dbReference>
<dbReference type="GO" id="GO:0009927">
    <property type="term" value="F:histidine phosphotransfer kinase activity"/>
    <property type="evidence" value="ECO:0007669"/>
    <property type="project" value="TreeGrafter"/>
</dbReference>
<dbReference type="HOGENOM" id="CLU_000445_114_72_0"/>
<dbReference type="Gene3D" id="1.10.287.130">
    <property type="match status" value="1"/>
</dbReference>
<dbReference type="InterPro" id="IPR003594">
    <property type="entry name" value="HATPase_dom"/>
</dbReference>
<evidence type="ECO:0000256" key="6">
    <source>
        <dbReference type="PROSITE-ProRule" id="PRU00169"/>
    </source>
</evidence>
<proteinExistence type="predicted"/>
<evidence type="ECO:0000313" key="9">
    <source>
        <dbReference type="EMBL" id="GAK54476.1"/>
    </source>
</evidence>
<feature type="domain" description="Response regulatory" evidence="8">
    <location>
        <begin position="5"/>
        <end position="128"/>
    </location>
</feature>
<dbReference type="FunFam" id="3.30.565.10:FF:000006">
    <property type="entry name" value="Sensor histidine kinase WalK"/>
    <property type="match status" value="1"/>
</dbReference>
<evidence type="ECO:0000256" key="2">
    <source>
        <dbReference type="ARBA" id="ARBA00012438"/>
    </source>
</evidence>
<keyword evidence="5 9" id="KW-0418">Kinase</keyword>
<dbReference type="GO" id="GO:0000155">
    <property type="term" value="F:phosphorelay sensor kinase activity"/>
    <property type="evidence" value="ECO:0007669"/>
    <property type="project" value="InterPro"/>
</dbReference>
<dbReference type="InterPro" id="IPR036890">
    <property type="entry name" value="HATPase_C_sf"/>
</dbReference>
<dbReference type="Proteomes" id="UP000030700">
    <property type="component" value="Unassembled WGS sequence"/>
</dbReference>
<evidence type="ECO:0000256" key="5">
    <source>
        <dbReference type="ARBA" id="ARBA00022777"/>
    </source>
</evidence>
<dbReference type="EMBL" id="DF820461">
    <property type="protein sequence ID" value="GAK54476.1"/>
    <property type="molecule type" value="Genomic_DNA"/>
</dbReference>
<comment type="catalytic activity">
    <reaction evidence="1">
        <text>ATP + protein L-histidine = ADP + protein N-phospho-L-histidine.</text>
        <dbReference type="EC" id="2.7.13.3"/>
    </reaction>
</comment>
<dbReference type="Gene3D" id="3.30.565.10">
    <property type="entry name" value="Histidine kinase-like ATPase, C-terminal domain"/>
    <property type="match status" value="1"/>
</dbReference>
<dbReference type="Gene3D" id="3.40.50.2300">
    <property type="match status" value="1"/>
</dbReference>
<evidence type="ECO:0000256" key="1">
    <source>
        <dbReference type="ARBA" id="ARBA00000085"/>
    </source>
</evidence>
<gene>
    <name evidence="9" type="ORF">U14_05762</name>
</gene>
<name>A0A081BSU5_9BACT</name>
<dbReference type="PRINTS" id="PR00344">
    <property type="entry name" value="BCTRLSENSOR"/>
</dbReference>
<keyword evidence="10" id="KW-1185">Reference proteome</keyword>
<keyword evidence="4" id="KW-0808">Transferase</keyword>
<keyword evidence="3 6" id="KW-0597">Phosphoprotein</keyword>
<dbReference type="CDD" id="cd00082">
    <property type="entry name" value="HisKA"/>
    <property type="match status" value="1"/>
</dbReference>
<dbReference type="Pfam" id="PF02518">
    <property type="entry name" value="HATPase_c"/>
    <property type="match status" value="1"/>
</dbReference>
<dbReference type="CDD" id="cd17569">
    <property type="entry name" value="REC_HupR-like"/>
    <property type="match status" value="1"/>
</dbReference>
<dbReference type="SMART" id="SM00387">
    <property type="entry name" value="HATPase_c"/>
    <property type="match status" value="1"/>
</dbReference>
<dbReference type="Pfam" id="PF00512">
    <property type="entry name" value="HisKA"/>
    <property type="match status" value="1"/>
</dbReference>
<dbReference type="PANTHER" id="PTHR43047:SF72">
    <property type="entry name" value="OSMOSENSING HISTIDINE PROTEIN KINASE SLN1"/>
    <property type="match status" value="1"/>
</dbReference>
<protein>
    <recommendedName>
        <fullName evidence="2">histidine kinase</fullName>
        <ecNumber evidence="2">2.7.13.3</ecNumber>
    </recommendedName>
</protein>
<dbReference type="Pfam" id="PF00072">
    <property type="entry name" value="Response_reg"/>
    <property type="match status" value="1"/>
</dbReference>
<dbReference type="InterPro" id="IPR005467">
    <property type="entry name" value="His_kinase_dom"/>
</dbReference>
<dbReference type="PROSITE" id="PS50110">
    <property type="entry name" value="RESPONSE_REGULATORY"/>
    <property type="match status" value="1"/>
</dbReference>
<dbReference type="InterPro" id="IPR001789">
    <property type="entry name" value="Sig_transdc_resp-reg_receiver"/>
</dbReference>
<dbReference type="AlphaFoldDB" id="A0A081BSU5"/>
<dbReference type="InterPro" id="IPR004358">
    <property type="entry name" value="Sig_transdc_His_kin-like_C"/>
</dbReference>
<feature type="modified residue" description="4-aspartylphosphate" evidence="6">
    <location>
        <position position="62"/>
    </location>
</feature>
<dbReference type="SMART" id="SM00388">
    <property type="entry name" value="HisKA"/>
    <property type="match status" value="1"/>
</dbReference>
<organism evidence="9 10">
    <name type="scientific">Candidatus Moduliflexus flocculans</name>
    <dbReference type="NCBI Taxonomy" id="1499966"/>
    <lineage>
        <taxon>Bacteria</taxon>
        <taxon>Candidatus Moduliflexota</taxon>
        <taxon>Candidatus Moduliflexia</taxon>
        <taxon>Candidatus Moduliflexales</taxon>
        <taxon>Candidatus Moduliflexaceae</taxon>
    </lineage>
</organism>
<dbReference type="PROSITE" id="PS50109">
    <property type="entry name" value="HIS_KIN"/>
    <property type="match status" value="1"/>
</dbReference>
<evidence type="ECO:0000256" key="3">
    <source>
        <dbReference type="ARBA" id="ARBA00022553"/>
    </source>
</evidence>
<accession>A0A081BSU5</accession>
<reference evidence="9 10" key="1">
    <citation type="journal article" date="2015" name="PeerJ">
        <title>First genomic representation of candidate bacterial phylum KSB3 points to enhanced environmental sensing as a trigger of wastewater bulking.</title>
        <authorList>
            <person name="Sekiguchi Y."/>
            <person name="Ohashi A."/>
            <person name="Parks D.H."/>
            <person name="Yamauchi T."/>
            <person name="Tyson G.W."/>
            <person name="Hugenholtz P."/>
        </authorList>
    </citation>
    <scope>NUCLEOTIDE SEQUENCE [LARGE SCALE GENOMIC DNA]</scope>
</reference>
<dbReference type="SUPFAM" id="SSF47384">
    <property type="entry name" value="Homodimeric domain of signal transducing histidine kinase"/>
    <property type="match status" value="1"/>
</dbReference>
<evidence type="ECO:0000259" key="8">
    <source>
        <dbReference type="PROSITE" id="PS50110"/>
    </source>
</evidence>
<dbReference type="InterPro" id="IPR003661">
    <property type="entry name" value="HisK_dim/P_dom"/>
</dbReference>
<dbReference type="EC" id="2.7.13.3" evidence="2"/>
<evidence type="ECO:0000259" key="7">
    <source>
        <dbReference type="PROSITE" id="PS50109"/>
    </source>
</evidence>
<feature type="domain" description="Histidine kinase" evidence="7">
    <location>
        <begin position="182"/>
        <end position="400"/>
    </location>
</feature>
<dbReference type="STRING" id="1499966.U14_05762"/>
<dbReference type="PANTHER" id="PTHR43047">
    <property type="entry name" value="TWO-COMPONENT HISTIDINE PROTEIN KINASE"/>
    <property type="match status" value="1"/>
</dbReference>
<dbReference type="InterPro" id="IPR011006">
    <property type="entry name" value="CheY-like_superfamily"/>
</dbReference>
<sequence>MGERVIFCVDDEDIVLKSLKRELKKEFGDDFVVETAENGQDALELFEELLADQSDIPVMISDHIMPDMKGDELLRRIHELSPKTLKIMLTGQADLLAVTNAINHASLYRYIAKPWEATDLILTVKEAILKYDHERQLAEQNRLLHNMNAILEEQVKKRTAELEAQKQALALANASKDKFFSIIAHDLRTPFNGLIGMTQLFSENIEAYSLDDLKKGFEALQKTSKTVYELLENLLTWSRLQRGAIDYFPQEISPHRVAGTAIALFQANMEHKQIAIFNNLSPTVMVYADLNMINTVFRNLLSNALKFTPTGGAIHLSERENNEYIEIMVSDTGIGMKPEELEKLFRIDVKFIRVGTSGEKGTGLGLVLCKELVAQNHGNLWAESEAGKGTTFRFTLPKPPF</sequence>
<dbReference type="SMART" id="SM00448">
    <property type="entry name" value="REC"/>
    <property type="match status" value="1"/>
</dbReference>